<reference evidence="1" key="1">
    <citation type="submission" date="2023-07" db="EMBL/GenBank/DDBJ databases">
        <title>Chromosome-level genome assembly of Artemia franciscana.</title>
        <authorList>
            <person name="Jo E."/>
        </authorList>
    </citation>
    <scope>NUCLEOTIDE SEQUENCE</scope>
    <source>
        <tissue evidence="1">Whole body</tissue>
    </source>
</reference>
<proteinExistence type="predicted"/>
<accession>A0AA88HN95</accession>
<feature type="non-terminal residue" evidence="1">
    <location>
        <position position="342"/>
    </location>
</feature>
<dbReference type="InterPro" id="IPR027417">
    <property type="entry name" value="P-loop_NTPase"/>
</dbReference>
<dbReference type="EMBL" id="JAVRJZ010000014">
    <property type="protein sequence ID" value="KAK2713434.1"/>
    <property type="molecule type" value="Genomic_DNA"/>
</dbReference>
<dbReference type="SUPFAM" id="SSF52540">
    <property type="entry name" value="P-loop containing nucleoside triphosphate hydrolases"/>
    <property type="match status" value="1"/>
</dbReference>
<sequence length="342" mass="37731">VQSRRESQQLILHKDASVKLSVKNDFKYLLLKCSCTRNSGTFDITLDSNFGGNPLLYKGCSSGTWTFLLNKKSHGTLRMKSNYPKEIKVYKLGTGDVTEEKTLGVLQESGKIRLEELGNFSRPQVLVVLLGLRGSGKSTTASLLSGNEKMFLQGRSSTKTTTIGIDISSIIPANEYVPAINNALKNSFNNSGSTFPLVFTDSEGIGVKGDSIDFVSTIPPLLFSNVIIWVTTDSLRADEELTKLNRYLNLANKIQDENESILGGDSLDSLSFGSMMSFSNKGQMASKNQVFFQREMSPSPRLCRSNSMRSSKSDKIYSALIQRVEDMENVETMDSVMAQMAQ</sequence>
<gene>
    <name evidence="1" type="ORF">QYM36_009339</name>
</gene>
<comment type="caution">
    <text evidence="1">The sequence shown here is derived from an EMBL/GenBank/DDBJ whole genome shotgun (WGS) entry which is preliminary data.</text>
</comment>
<protein>
    <submittedName>
        <fullName evidence="1">Uncharacterized protein</fullName>
    </submittedName>
</protein>
<organism evidence="1 2">
    <name type="scientific">Artemia franciscana</name>
    <name type="common">Brine shrimp</name>
    <name type="synonym">Artemia sanfranciscana</name>
    <dbReference type="NCBI Taxonomy" id="6661"/>
    <lineage>
        <taxon>Eukaryota</taxon>
        <taxon>Metazoa</taxon>
        <taxon>Ecdysozoa</taxon>
        <taxon>Arthropoda</taxon>
        <taxon>Crustacea</taxon>
        <taxon>Branchiopoda</taxon>
        <taxon>Anostraca</taxon>
        <taxon>Artemiidae</taxon>
        <taxon>Artemia</taxon>
    </lineage>
</organism>
<dbReference type="AlphaFoldDB" id="A0AA88HN95"/>
<dbReference type="Gene3D" id="3.40.50.300">
    <property type="entry name" value="P-loop containing nucleotide triphosphate hydrolases"/>
    <property type="match status" value="1"/>
</dbReference>
<evidence type="ECO:0000313" key="2">
    <source>
        <dbReference type="Proteomes" id="UP001187531"/>
    </source>
</evidence>
<keyword evidence="2" id="KW-1185">Reference proteome</keyword>
<evidence type="ECO:0000313" key="1">
    <source>
        <dbReference type="EMBL" id="KAK2713434.1"/>
    </source>
</evidence>
<dbReference type="Proteomes" id="UP001187531">
    <property type="component" value="Unassembled WGS sequence"/>
</dbReference>
<name>A0AA88HN95_ARTSF</name>
<feature type="non-terminal residue" evidence="1">
    <location>
        <position position="1"/>
    </location>
</feature>
<dbReference type="CDD" id="cd00882">
    <property type="entry name" value="Ras_like_GTPase"/>
    <property type="match status" value="1"/>
</dbReference>